<reference evidence="2" key="2">
    <citation type="journal article" date="2021" name="PeerJ">
        <title>Extensive microbial diversity within the chicken gut microbiome revealed by metagenomics and culture.</title>
        <authorList>
            <person name="Gilroy R."/>
            <person name="Ravi A."/>
            <person name="Getino M."/>
            <person name="Pursley I."/>
            <person name="Horton D.L."/>
            <person name="Alikhan N.F."/>
            <person name="Baker D."/>
            <person name="Gharbi K."/>
            <person name="Hall N."/>
            <person name="Watson M."/>
            <person name="Adriaenssens E.M."/>
            <person name="Foster-Nyarko E."/>
            <person name="Jarju S."/>
            <person name="Secka A."/>
            <person name="Antonio M."/>
            <person name="Oren A."/>
            <person name="Chaudhuri R.R."/>
            <person name="La Ragione R."/>
            <person name="Hildebrand F."/>
            <person name="Pallen M.J."/>
        </authorList>
    </citation>
    <scope>NUCLEOTIDE SEQUENCE</scope>
    <source>
        <strain evidence="2">6276</strain>
    </source>
</reference>
<dbReference type="Proteomes" id="UP000823928">
    <property type="component" value="Unassembled WGS sequence"/>
</dbReference>
<name>A0A9D1EYL5_9BACT</name>
<feature type="transmembrane region" description="Helical" evidence="1">
    <location>
        <begin position="181"/>
        <end position="201"/>
    </location>
</feature>
<gene>
    <name evidence="2" type="ORF">IAC10_06835</name>
</gene>
<comment type="caution">
    <text evidence="2">The sequence shown here is derived from an EMBL/GenBank/DDBJ whole genome shotgun (WGS) entry which is preliminary data.</text>
</comment>
<accession>A0A9D1EYL5</accession>
<feature type="transmembrane region" description="Helical" evidence="1">
    <location>
        <begin position="472"/>
        <end position="489"/>
    </location>
</feature>
<dbReference type="AlphaFoldDB" id="A0A9D1EYL5"/>
<protein>
    <submittedName>
        <fullName evidence="2">Uncharacterized protein</fullName>
    </submittedName>
</protein>
<feature type="transmembrane region" description="Helical" evidence="1">
    <location>
        <begin position="416"/>
        <end position="435"/>
    </location>
</feature>
<feature type="transmembrane region" description="Helical" evidence="1">
    <location>
        <begin position="61"/>
        <end position="78"/>
    </location>
</feature>
<keyword evidence="1" id="KW-0812">Transmembrane</keyword>
<feature type="transmembrane region" description="Helical" evidence="1">
    <location>
        <begin position="213"/>
        <end position="230"/>
    </location>
</feature>
<sequence length="728" mass="83596">MLLFFISLILVFLSSYFFVSVLENKKLIEVIIYFLITAFANIVLSFEVLSLFSAISRSGVLILNILIFALSLVFWYRAGRPAFHLKLKNSFKSFCTVLLKDKYLLVLAICTIFMCGVSLWLISFMPVVNPDAEGYHVLRSLFWISNKILNHFSIAEARCLDLPVNSEILYAWILLFVRKCVWFGIFSFSGFILSLTSLYGILSNMGFSLRRKLWVIFITSSFASVIVQISGTETDIIIAGLVLSSIYLYWNYLKSEKRSSVILSALSYALAIGTKTPALILVPGVGIWMAAMSIYYKKKYFYKPFLSFLLWGVICFIFFASYNYILNFLDYGNIAGSPSLLAAHSNHNGLKSVPADFIKYIFMFFDFTGFTWNQTLGVHILNLRDTIISSLGLFVSHDGLNSSDSSISNNTLLEPLMGLGILGFLVYLPCLFLSLIKPFFSRKKKDWFILSFAVILLVTIFIMSFQLQFMTYSIRFLTSFCVVSAPVLAHSYCRKNNPLKFIIVFFAVFYLIFVSTNLWARAATRIFAYFREGATVSQVREIATCSGFFKDIKAKPYLMKNYPVFNIACGIRDKIRMIDKRNKILYFSNASDTLLIIKMMEFDGYNIDFDTAENIDNINLDKYNLLMLVNDMQLSTNVQKYESRNSGNDYITDGIVCSYIDINDMPITNSSKFYPYKSACRFTNYFFEKHGFKFYNEFSVDYTEKGNTTVMKFRFYENKNKPVINPLH</sequence>
<feature type="transmembrane region" description="Helical" evidence="1">
    <location>
        <begin position="308"/>
        <end position="325"/>
    </location>
</feature>
<evidence type="ECO:0000256" key="1">
    <source>
        <dbReference type="SAM" id="Phobius"/>
    </source>
</evidence>
<dbReference type="EMBL" id="DVIU01000135">
    <property type="protein sequence ID" value="HIS36328.1"/>
    <property type="molecule type" value="Genomic_DNA"/>
</dbReference>
<feature type="transmembrane region" description="Helical" evidence="1">
    <location>
        <begin position="501"/>
        <end position="520"/>
    </location>
</feature>
<reference evidence="2" key="1">
    <citation type="submission" date="2020-10" db="EMBL/GenBank/DDBJ databases">
        <authorList>
            <person name="Gilroy R."/>
        </authorList>
    </citation>
    <scope>NUCLEOTIDE SEQUENCE</scope>
    <source>
        <strain evidence="2">6276</strain>
    </source>
</reference>
<feature type="transmembrane region" description="Helical" evidence="1">
    <location>
        <begin position="6"/>
        <end position="23"/>
    </location>
</feature>
<feature type="transmembrane region" description="Helical" evidence="1">
    <location>
        <begin position="103"/>
        <end position="122"/>
    </location>
</feature>
<evidence type="ECO:0000313" key="2">
    <source>
        <dbReference type="EMBL" id="HIS36328.1"/>
    </source>
</evidence>
<proteinExistence type="predicted"/>
<evidence type="ECO:0000313" key="3">
    <source>
        <dbReference type="Proteomes" id="UP000823928"/>
    </source>
</evidence>
<feature type="transmembrane region" description="Helical" evidence="1">
    <location>
        <begin position="447"/>
        <end position="466"/>
    </location>
</feature>
<keyword evidence="1" id="KW-0472">Membrane</keyword>
<feature type="transmembrane region" description="Helical" evidence="1">
    <location>
        <begin position="236"/>
        <end position="252"/>
    </location>
</feature>
<keyword evidence="1" id="KW-1133">Transmembrane helix</keyword>
<organism evidence="2 3">
    <name type="scientific">Candidatus Scatousia excrementigallinarum</name>
    <dbReference type="NCBI Taxonomy" id="2840935"/>
    <lineage>
        <taxon>Bacteria</taxon>
        <taxon>Candidatus Scatousia</taxon>
    </lineage>
</organism>
<feature type="transmembrane region" description="Helical" evidence="1">
    <location>
        <begin position="30"/>
        <end position="55"/>
    </location>
</feature>